<reference evidence="2" key="2">
    <citation type="submission" date="2020-06" db="EMBL/GenBank/DDBJ databases">
        <authorList>
            <person name="Sheffer M."/>
        </authorList>
    </citation>
    <scope>NUCLEOTIDE SEQUENCE</scope>
</reference>
<organism evidence="2 3">
    <name type="scientific">Argiope bruennichi</name>
    <name type="common">Wasp spider</name>
    <name type="synonym">Aranea bruennichi</name>
    <dbReference type="NCBI Taxonomy" id="94029"/>
    <lineage>
        <taxon>Eukaryota</taxon>
        <taxon>Metazoa</taxon>
        <taxon>Ecdysozoa</taxon>
        <taxon>Arthropoda</taxon>
        <taxon>Chelicerata</taxon>
        <taxon>Arachnida</taxon>
        <taxon>Araneae</taxon>
        <taxon>Araneomorphae</taxon>
        <taxon>Entelegynae</taxon>
        <taxon>Araneoidea</taxon>
        <taxon>Araneidae</taxon>
        <taxon>Argiope</taxon>
    </lineage>
</organism>
<feature type="compositionally biased region" description="Polar residues" evidence="1">
    <location>
        <begin position="1"/>
        <end position="10"/>
    </location>
</feature>
<proteinExistence type="predicted"/>
<dbReference type="AlphaFoldDB" id="A0A8T0FXX7"/>
<evidence type="ECO:0000256" key="1">
    <source>
        <dbReference type="SAM" id="MobiDB-lite"/>
    </source>
</evidence>
<sequence>MEVSSRNIKMSTMDYEDTHENISDAEPDSDHEDADDAQKLLGTWLGELENLKLIQKKRNIKGILTPIFVTRSKNGAVD</sequence>
<dbReference type="Proteomes" id="UP000807504">
    <property type="component" value="Unassembled WGS sequence"/>
</dbReference>
<dbReference type="EMBL" id="JABXBU010000002">
    <property type="protein sequence ID" value="KAF8795038.1"/>
    <property type="molecule type" value="Genomic_DNA"/>
</dbReference>
<feature type="compositionally biased region" description="Acidic residues" evidence="1">
    <location>
        <begin position="23"/>
        <end position="35"/>
    </location>
</feature>
<reference evidence="2" key="1">
    <citation type="journal article" date="2020" name="bioRxiv">
        <title>Chromosome-level reference genome of the European wasp spider Argiope bruennichi: a resource for studies on range expansion and evolutionary adaptation.</title>
        <authorList>
            <person name="Sheffer M.M."/>
            <person name="Hoppe A."/>
            <person name="Krehenwinkel H."/>
            <person name="Uhl G."/>
            <person name="Kuss A.W."/>
            <person name="Jensen L."/>
            <person name="Jensen C."/>
            <person name="Gillespie R.G."/>
            <person name="Hoff K.J."/>
            <person name="Prost S."/>
        </authorList>
    </citation>
    <scope>NUCLEOTIDE SEQUENCE</scope>
</reference>
<protein>
    <submittedName>
        <fullName evidence="2">Uncharacterized protein</fullName>
    </submittedName>
</protein>
<name>A0A8T0FXX7_ARGBR</name>
<keyword evidence="3" id="KW-1185">Reference proteome</keyword>
<evidence type="ECO:0000313" key="2">
    <source>
        <dbReference type="EMBL" id="KAF8795038.1"/>
    </source>
</evidence>
<evidence type="ECO:0000313" key="3">
    <source>
        <dbReference type="Proteomes" id="UP000807504"/>
    </source>
</evidence>
<accession>A0A8T0FXX7</accession>
<gene>
    <name evidence="2" type="ORF">HNY73_002936</name>
</gene>
<comment type="caution">
    <text evidence="2">The sequence shown here is derived from an EMBL/GenBank/DDBJ whole genome shotgun (WGS) entry which is preliminary data.</text>
</comment>
<feature type="region of interest" description="Disordered" evidence="1">
    <location>
        <begin position="1"/>
        <end position="36"/>
    </location>
</feature>